<dbReference type="GO" id="GO:0051213">
    <property type="term" value="F:dioxygenase activity"/>
    <property type="evidence" value="ECO:0007669"/>
    <property type="project" value="UniProtKB-KW"/>
</dbReference>
<name>A0ABS4BNA6_9HYPH</name>
<dbReference type="EMBL" id="JAGJCF010000027">
    <property type="protein sequence ID" value="MBP0618208.1"/>
    <property type="molecule type" value="Genomic_DNA"/>
</dbReference>
<keyword evidence="2" id="KW-0560">Oxidoreductase</keyword>
<proteinExistence type="predicted"/>
<dbReference type="RefSeq" id="WP_209597723.1">
    <property type="nucleotide sequence ID" value="NZ_JAGJCF010000027.1"/>
</dbReference>
<evidence type="ECO:0000313" key="2">
    <source>
        <dbReference type="EMBL" id="MBP0618208.1"/>
    </source>
</evidence>
<dbReference type="PANTHER" id="PTHR36110:SF2">
    <property type="entry name" value="RING-CLEAVING DIOXYGENASE MHQE-RELATED"/>
    <property type="match status" value="1"/>
</dbReference>
<accession>A0ABS4BNA6</accession>
<dbReference type="Gene3D" id="3.10.180.10">
    <property type="entry name" value="2,3-Dihydroxybiphenyl 1,2-Dioxygenase, domain 1"/>
    <property type="match status" value="2"/>
</dbReference>
<dbReference type="InterPro" id="IPR029068">
    <property type="entry name" value="Glyas_Bleomycin-R_OHBP_Dase"/>
</dbReference>
<dbReference type="Pfam" id="PF00903">
    <property type="entry name" value="Glyoxalase"/>
    <property type="match status" value="2"/>
</dbReference>
<dbReference type="PROSITE" id="PS51819">
    <property type="entry name" value="VOC"/>
    <property type="match status" value="2"/>
</dbReference>
<sequence length="312" mass="33294">MKSAGIHHVTAIAGHAARNLDFYSRVLGLRLVKKTVNFDDPSAYHLYFGNQAGAPGTIVTFFPIEHAAPGRVGVGEVEEIMLAAPAASLGYWSHRLVEKGVEHSGIEKRFSQSVLPFRDADGMRLSFVGAAPPASPEENTAVPSSGEVPAEHAIRGVHGVSLLLEAAEPTAAILTDVFGFAKGGEEGSRQRYTSGAAIGGIVDLHAVGGFLKPRPGRGSVHHLAFRATDDAAQEAMAQKLASDHGRAVTEQKDRKYFRSVYFREPGHVLFEIATDGPGFAVDEAEAALGTGLMLPDQFEALRHRIEATLPEL</sequence>
<feature type="domain" description="VOC" evidence="1">
    <location>
        <begin position="5"/>
        <end position="130"/>
    </location>
</feature>
<dbReference type="PANTHER" id="PTHR36110">
    <property type="entry name" value="RING-CLEAVING DIOXYGENASE MHQE-RELATED"/>
    <property type="match status" value="1"/>
</dbReference>
<keyword evidence="3" id="KW-1185">Reference proteome</keyword>
<protein>
    <submittedName>
        <fullName evidence="2">Ring-cleaving dioxygenase</fullName>
    </submittedName>
</protein>
<gene>
    <name evidence="2" type="ORF">J6595_21720</name>
</gene>
<dbReference type="InterPro" id="IPR004360">
    <property type="entry name" value="Glyas_Fos-R_dOase_dom"/>
</dbReference>
<dbReference type="InterPro" id="IPR037523">
    <property type="entry name" value="VOC_core"/>
</dbReference>
<dbReference type="CDD" id="cd08347">
    <property type="entry name" value="PcpA_C_like"/>
    <property type="match status" value="1"/>
</dbReference>
<evidence type="ECO:0000259" key="1">
    <source>
        <dbReference type="PROSITE" id="PS51819"/>
    </source>
</evidence>
<reference evidence="2 3" key="1">
    <citation type="submission" date="2021-04" db="EMBL/GenBank/DDBJ databases">
        <title>Whole genome sequence of Jiella sp. KSK16Y-1.</title>
        <authorList>
            <person name="Tuo L."/>
        </authorList>
    </citation>
    <scope>NUCLEOTIDE SEQUENCE [LARGE SCALE GENOMIC DNA]</scope>
    <source>
        <strain evidence="2 3">KSK16Y-1</strain>
    </source>
</reference>
<dbReference type="InterPro" id="IPR052537">
    <property type="entry name" value="Extradiol_RC_dioxygenase"/>
</dbReference>
<dbReference type="SUPFAM" id="SSF54593">
    <property type="entry name" value="Glyoxalase/Bleomycin resistance protein/Dihydroxybiphenyl dioxygenase"/>
    <property type="match status" value="1"/>
</dbReference>
<organism evidence="2 3">
    <name type="scientific">Jiella mangrovi</name>
    <dbReference type="NCBI Taxonomy" id="2821407"/>
    <lineage>
        <taxon>Bacteria</taxon>
        <taxon>Pseudomonadati</taxon>
        <taxon>Pseudomonadota</taxon>
        <taxon>Alphaproteobacteria</taxon>
        <taxon>Hyphomicrobiales</taxon>
        <taxon>Aurantimonadaceae</taxon>
        <taxon>Jiella</taxon>
    </lineage>
</organism>
<feature type="domain" description="VOC" evidence="1">
    <location>
        <begin position="156"/>
        <end position="275"/>
    </location>
</feature>
<keyword evidence="2" id="KW-0223">Dioxygenase</keyword>
<dbReference type="Proteomes" id="UP000678276">
    <property type="component" value="Unassembled WGS sequence"/>
</dbReference>
<comment type="caution">
    <text evidence="2">The sequence shown here is derived from an EMBL/GenBank/DDBJ whole genome shotgun (WGS) entry which is preliminary data.</text>
</comment>
<evidence type="ECO:0000313" key="3">
    <source>
        <dbReference type="Proteomes" id="UP000678276"/>
    </source>
</evidence>